<reference evidence="2 3" key="1">
    <citation type="journal article" date="2023" name="Plants (Basel)">
        <title>Bridging the Gap: Combining Genomics and Transcriptomics Approaches to Understand Stylosanthes scabra, an Orphan Legume from the Brazilian Caatinga.</title>
        <authorList>
            <person name="Ferreira-Neto J.R.C."/>
            <person name="da Silva M.D."/>
            <person name="Binneck E."/>
            <person name="de Melo N.F."/>
            <person name="da Silva R.H."/>
            <person name="de Melo A.L.T.M."/>
            <person name="Pandolfi V."/>
            <person name="Bustamante F.O."/>
            <person name="Brasileiro-Vidal A.C."/>
            <person name="Benko-Iseppon A.M."/>
        </authorList>
    </citation>
    <scope>NUCLEOTIDE SEQUENCE [LARGE SCALE GENOMIC DNA]</scope>
    <source>
        <tissue evidence="2">Leaves</tissue>
    </source>
</reference>
<dbReference type="Proteomes" id="UP001341840">
    <property type="component" value="Unassembled WGS sequence"/>
</dbReference>
<proteinExistence type="predicted"/>
<accession>A0ABU6ZQK5</accession>
<organism evidence="2 3">
    <name type="scientific">Stylosanthes scabra</name>
    <dbReference type="NCBI Taxonomy" id="79078"/>
    <lineage>
        <taxon>Eukaryota</taxon>
        <taxon>Viridiplantae</taxon>
        <taxon>Streptophyta</taxon>
        <taxon>Embryophyta</taxon>
        <taxon>Tracheophyta</taxon>
        <taxon>Spermatophyta</taxon>
        <taxon>Magnoliopsida</taxon>
        <taxon>eudicotyledons</taxon>
        <taxon>Gunneridae</taxon>
        <taxon>Pentapetalae</taxon>
        <taxon>rosids</taxon>
        <taxon>fabids</taxon>
        <taxon>Fabales</taxon>
        <taxon>Fabaceae</taxon>
        <taxon>Papilionoideae</taxon>
        <taxon>50 kb inversion clade</taxon>
        <taxon>dalbergioids sensu lato</taxon>
        <taxon>Dalbergieae</taxon>
        <taxon>Pterocarpus clade</taxon>
        <taxon>Stylosanthes</taxon>
    </lineage>
</organism>
<protein>
    <submittedName>
        <fullName evidence="2">Uncharacterized protein</fullName>
    </submittedName>
</protein>
<dbReference type="EMBL" id="JASCZI010273096">
    <property type="protein sequence ID" value="MED6224222.1"/>
    <property type="molecule type" value="Genomic_DNA"/>
</dbReference>
<gene>
    <name evidence="2" type="ORF">PIB30_081807</name>
</gene>
<comment type="caution">
    <text evidence="2">The sequence shown here is derived from an EMBL/GenBank/DDBJ whole genome shotgun (WGS) entry which is preliminary data.</text>
</comment>
<evidence type="ECO:0000256" key="1">
    <source>
        <dbReference type="SAM" id="MobiDB-lite"/>
    </source>
</evidence>
<keyword evidence="3" id="KW-1185">Reference proteome</keyword>
<sequence length="214" mass="24077">MLLFFNYNNYHLVLYFLQSNIKSKIFCFCQYTPNANGTPSGKMTIDFSKLDEKLGEGVAEGIWMLIRDAVAQEMHGVTTTLSEVLKIVSPTSKTESRDSKLPDTAPSAEPSDVPIVNKRSSRCKGIKRGQTSQVKRTLLYEDKLPPGRPWLYYSAYDPIWTGKTCHMEELVTNAHCDGTRKTLHKLMPGKQINGDVLVLVCSMLTYGTFGIKDR</sequence>
<name>A0ABU6ZQK5_9FABA</name>
<evidence type="ECO:0000313" key="2">
    <source>
        <dbReference type="EMBL" id="MED6224222.1"/>
    </source>
</evidence>
<evidence type="ECO:0000313" key="3">
    <source>
        <dbReference type="Proteomes" id="UP001341840"/>
    </source>
</evidence>
<feature type="region of interest" description="Disordered" evidence="1">
    <location>
        <begin position="92"/>
        <end position="114"/>
    </location>
</feature>